<organism evidence="2 3">
    <name type="scientific">Corchorus olitorius</name>
    <dbReference type="NCBI Taxonomy" id="93759"/>
    <lineage>
        <taxon>Eukaryota</taxon>
        <taxon>Viridiplantae</taxon>
        <taxon>Streptophyta</taxon>
        <taxon>Embryophyta</taxon>
        <taxon>Tracheophyta</taxon>
        <taxon>Spermatophyta</taxon>
        <taxon>Magnoliopsida</taxon>
        <taxon>eudicotyledons</taxon>
        <taxon>Gunneridae</taxon>
        <taxon>Pentapetalae</taxon>
        <taxon>rosids</taxon>
        <taxon>malvids</taxon>
        <taxon>Malvales</taxon>
        <taxon>Malvaceae</taxon>
        <taxon>Grewioideae</taxon>
        <taxon>Apeibeae</taxon>
        <taxon>Corchorus</taxon>
    </lineage>
</organism>
<evidence type="ECO:0000313" key="3">
    <source>
        <dbReference type="Proteomes" id="UP000187203"/>
    </source>
</evidence>
<accession>A0A1R3JVP0</accession>
<gene>
    <name evidence="2" type="ORF">COLO4_13673</name>
</gene>
<keyword evidence="2" id="KW-0067">ATP-binding</keyword>
<keyword evidence="2" id="KW-0378">Hydrolase</keyword>
<evidence type="ECO:0000313" key="2">
    <source>
        <dbReference type="EMBL" id="OMO98841.1"/>
    </source>
</evidence>
<keyword evidence="2" id="KW-0547">Nucleotide-binding</keyword>
<proteinExistence type="predicted"/>
<protein>
    <submittedName>
        <fullName evidence="2">Helicase-like protein</fullName>
    </submittedName>
</protein>
<keyword evidence="3" id="KW-1185">Reference proteome</keyword>
<dbReference type="EMBL" id="AWUE01015234">
    <property type="protein sequence ID" value="OMO98841.1"/>
    <property type="molecule type" value="Genomic_DNA"/>
</dbReference>
<dbReference type="AlphaFoldDB" id="A0A1R3JVP0"/>
<keyword evidence="2" id="KW-0347">Helicase</keyword>
<name>A0A1R3JVP0_9ROSI</name>
<dbReference type="GO" id="GO:0004386">
    <property type="term" value="F:helicase activity"/>
    <property type="evidence" value="ECO:0007669"/>
    <property type="project" value="UniProtKB-KW"/>
</dbReference>
<sequence length="74" mass="8024">MAKLHGSRQPTSGAAQKRSAIIPQFPTTTRFVTPQDSTLCGWLVVPDKAHTITRIHRPPEHSYGVALSSGYPLG</sequence>
<dbReference type="Proteomes" id="UP000187203">
    <property type="component" value="Unassembled WGS sequence"/>
</dbReference>
<reference evidence="3" key="1">
    <citation type="submission" date="2013-09" db="EMBL/GenBank/DDBJ databases">
        <title>Corchorus olitorius genome sequencing.</title>
        <authorList>
            <person name="Alam M."/>
            <person name="Haque M.S."/>
            <person name="Islam M.S."/>
            <person name="Emdad E.M."/>
            <person name="Islam M.M."/>
            <person name="Ahmed B."/>
            <person name="Halim A."/>
            <person name="Hossen Q.M.M."/>
            <person name="Hossain M.Z."/>
            <person name="Ahmed R."/>
            <person name="Khan M.M."/>
            <person name="Islam R."/>
            <person name="Rashid M.M."/>
            <person name="Khan S.A."/>
            <person name="Rahman M.S."/>
            <person name="Alam M."/>
            <person name="Yahiya A.S."/>
            <person name="Khan M.S."/>
            <person name="Azam M.S."/>
            <person name="Haque T."/>
            <person name="Lashkar M.Z.H."/>
            <person name="Akhand A.I."/>
            <person name="Morshed G."/>
            <person name="Roy S."/>
            <person name="Uddin K.S."/>
            <person name="Rabeya T."/>
            <person name="Hossain A.S."/>
            <person name="Chowdhury A."/>
            <person name="Snigdha A.R."/>
            <person name="Mortoza M.S."/>
            <person name="Matin S.A."/>
            <person name="Hoque S.M.E."/>
            <person name="Islam M.K."/>
            <person name="Roy D.K."/>
            <person name="Haider R."/>
            <person name="Moosa M.M."/>
            <person name="Elias S.M."/>
            <person name="Hasan A.M."/>
            <person name="Jahan S."/>
            <person name="Shafiuddin M."/>
            <person name="Mahmood N."/>
            <person name="Shommy N.S."/>
        </authorList>
    </citation>
    <scope>NUCLEOTIDE SEQUENCE [LARGE SCALE GENOMIC DNA]</scope>
    <source>
        <strain evidence="3">cv. O-4</strain>
    </source>
</reference>
<comment type="caution">
    <text evidence="2">The sequence shown here is derived from an EMBL/GenBank/DDBJ whole genome shotgun (WGS) entry which is preliminary data.</text>
</comment>
<feature type="region of interest" description="Disordered" evidence="1">
    <location>
        <begin position="1"/>
        <end position="20"/>
    </location>
</feature>
<evidence type="ECO:0000256" key="1">
    <source>
        <dbReference type="SAM" id="MobiDB-lite"/>
    </source>
</evidence>